<dbReference type="InterPro" id="IPR000847">
    <property type="entry name" value="LysR_HTH_N"/>
</dbReference>
<evidence type="ECO:0000313" key="7">
    <source>
        <dbReference type="Proteomes" id="UP001147830"/>
    </source>
</evidence>
<dbReference type="SUPFAM" id="SSF53850">
    <property type="entry name" value="Periplasmic binding protein-like II"/>
    <property type="match status" value="1"/>
</dbReference>
<protein>
    <submittedName>
        <fullName evidence="6">HTH-type transcriptional regulator HdfR</fullName>
    </submittedName>
</protein>
<dbReference type="PANTHER" id="PTHR30579:SF8">
    <property type="entry name" value="HTH-TYPE TRANSCRIPTIONAL REGULATOR HDFR"/>
    <property type="match status" value="1"/>
</dbReference>
<comment type="caution">
    <text evidence="6">The sequence shown here is derived from an EMBL/GenBank/DDBJ whole genome shotgun (WGS) entry which is preliminary data.</text>
</comment>
<sequence length="295" mass="32451">MDTELLKTFMEVSRTRHFGRAAENLYLTQSAVSFRVRQLEGLLGVELFSRQRNNIQLTPAGEKLMPLAESSVLLEQRIRQEVAMADGKSQQMSLGATPNLWDAFLQEQLRLFMSSSPGIALNAMAHSSGNLVRQIIERTLDLAFVFDAPKVDELTTIEVMNIPLYLVSGEPCDSWQEALAQDYVLVDWGTSFQIQHAQEFKGAKPPVLQTNTGRIALDCILSNGGSAYLPSSLIQPYLDSGQMHVVPDAPVINRTVYASFHASSGREELINKVIEQIATNVTAASALAAPQGESK</sequence>
<evidence type="ECO:0000256" key="1">
    <source>
        <dbReference type="ARBA" id="ARBA00009437"/>
    </source>
</evidence>
<keyword evidence="2" id="KW-0805">Transcription regulation</keyword>
<dbReference type="SUPFAM" id="SSF46785">
    <property type="entry name" value="Winged helix' DNA-binding domain"/>
    <property type="match status" value="1"/>
</dbReference>
<gene>
    <name evidence="6" type="primary">hdfR</name>
    <name evidence="6" type="ORF">NYR02_00035</name>
</gene>
<dbReference type="InterPro" id="IPR005119">
    <property type="entry name" value="LysR_subst-bd"/>
</dbReference>
<dbReference type="PRINTS" id="PR00039">
    <property type="entry name" value="HTHLYSR"/>
</dbReference>
<accession>A0A9X3API9</accession>
<evidence type="ECO:0000259" key="5">
    <source>
        <dbReference type="PROSITE" id="PS50931"/>
    </source>
</evidence>
<evidence type="ECO:0000256" key="4">
    <source>
        <dbReference type="ARBA" id="ARBA00023163"/>
    </source>
</evidence>
<dbReference type="GO" id="GO:0003677">
    <property type="term" value="F:DNA binding"/>
    <property type="evidence" value="ECO:0007669"/>
    <property type="project" value="UniProtKB-KW"/>
</dbReference>
<evidence type="ECO:0000256" key="3">
    <source>
        <dbReference type="ARBA" id="ARBA00023125"/>
    </source>
</evidence>
<proteinExistence type="inferred from homology"/>
<dbReference type="InterPro" id="IPR036390">
    <property type="entry name" value="WH_DNA-bd_sf"/>
</dbReference>
<dbReference type="Pfam" id="PF03466">
    <property type="entry name" value="LysR_substrate"/>
    <property type="match status" value="1"/>
</dbReference>
<evidence type="ECO:0000256" key="2">
    <source>
        <dbReference type="ARBA" id="ARBA00023015"/>
    </source>
</evidence>
<dbReference type="Gene3D" id="3.40.190.290">
    <property type="match status" value="1"/>
</dbReference>
<dbReference type="CDD" id="cd05466">
    <property type="entry name" value="PBP2_LTTR_substrate"/>
    <property type="match status" value="1"/>
</dbReference>
<dbReference type="PROSITE" id="PS50931">
    <property type="entry name" value="HTH_LYSR"/>
    <property type="match status" value="1"/>
</dbReference>
<dbReference type="Gene3D" id="1.10.10.10">
    <property type="entry name" value="Winged helix-like DNA-binding domain superfamily/Winged helix DNA-binding domain"/>
    <property type="match status" value="1"/>
</dbReference>
<dbReference type="AlphaFoldDB" id="A0A9X3API9"/>
<dbReference type="EMBL" id="JAOANI010000002">
    <property type="protein sequence ID" value="MCT7357410.1"/>
    <property type="molecule type" value="Genomic_DNA"/>
</dbReference>
<comment type="similarity">
    <text evidence="1">Belongs to the LysR transcriptional regulatory family.</text>
</comment>
<dbReference type="InterPro" id="IPR036388">
    <property type="entry name" value="WH-like_DNA-bd_sf"/>
</dbReference>
<dbReference type="InterPro" id="IPR050176">
    <property type="entry name" value="LTTR"/>
</dbReference>
<feature type="domain" description="HTH lysR-type" evidence="5">
    <location>
        <begin position="1"/>
        <end position="58"/>
    </location>
</feature>
<evidence type="ECO:0000313" key="6">
    <source>
        <dbReference type="EMBL" id="MCT7357410.1"/>
    </source>
</evidence>
<name>A0A9X3API9_9GAMM</name>
<dbReference type="Proteomes" id="UP001147830">
    <property type="component" value="Unassembled WGS sequence"/>
</dbReference>
<dbReference type="GO" id="GO:0003700">
    <property type="term" value="F:DNA-binding transcription factor activity"/>
    <property type="evidence" value="ECO:0007669"/>
    <property type="project" value="InterPro"/>
</dbReference>
<dbReference type="NCBIfam" id="NF002946">
    <property type="entry name" value="PRK03601.1"/>
    <property type="match status" value="1"/>
</dbReference>
<dbReference type="RefSeq" id="WP_260974349.1">
    <property type="nucleotide sequence ID" value="NZ_JAOANI010000002.1"/>
</dbReference>
<organism evidence="6 7">
    <name type="scientific">Thalassolituus pacificus</name>
    <dbReference type="NCBI Taxonomy" id="2975440"/>
    <lineage>
        <taxon>Bacteria</taxon>
        <taxon>Pseudomonadati</taxon>
        <taxon>Pseudomonadota</taxon>
        <taxon>Gammaproteobacteria</taxon>
        <taxon>Oceanospirillales</taxon>
        <taxon>Oceanospirillaceae</taxon>
        <taxon>Thalassolituus</taxon>
    </lineage>
</organism>
<dbReference type="FunFam" id="1.10.10.10:FF:000001">
    <property type="entry name" value="LysR family transcriptional regulator"/>
    <property type="match status" value="1"/>
</dbReference>
<keyword evidence="3" id="KW-0238">DNA-binding</keyword>
<reference evidence="6" key="1">
    <citation type="journal article" date="2022" name="Front. Microbiol.">
        <title>Genome-based taxonomic rearrangement of Oceanobacter-related bacteria including the description of Thalassolituus hydrocarbonoclasticus sp. nov. and Thalassolituus pacificus sp. nov. and emended description of the genus Thalassolituus.</title>
        <authorList>
            <person name="Dong C."/>
            <person name="Wei L."/>
            <person name="Wang J."/>
            <person name="Lai Q."/>
            <person name="Huang Z."/>
            <person name="Shao Z."/>
        </authorList>
    </citation>
    <scope>NUCLEOTIDE SEQUENCE</scope>
    <source>
        <strain evidence="6">59MF3M-4</strain>
    </source>
</reference>
<keyword evidence="7" id="KW-1185">Reference proteome</keyword>
<reference evidence="6" key="2">
    <citation type="submission" date="2022-08" db="EMBL/GenBank/DDBJ databases">
        <authorList>
            <person name="Dong C."/>
        </authorList>
    </citation>
    <scope>NUCLEOTIDE SEQUENCE</scope>
    <source>
        <strain evidence="6">59MF3M-4</strain>
    </source>
</reference>
<dbReference type="PANTHER" id="PTHR30579">
    <property type="entry name" value="TRANSCRIPTIONAL REGULATOR"/>
    <property type="match status" value="1"/>
</dbReference>
<dbReference type="Pfam" id="PF00126">
    <property type="entry name" value="HTH_1"/>
    <property type="match status" value="1"/>
</dbReference>
<keyword evidence="4" id="KW-0804">Transcription</keyword>